<protein>
    <submittedName>
        <fullName evidence="2">PepSY domain-containing protein</fullName>
    </submittedName>
</protein>
<organism evidence="2">
    <name type="scientific">Macrococcus psychrotolerans</name>
    <dbReference type="NCBI Taxonomy" id="3039389"/>
    <lineage>
        <taxon>Bacteria</taxon>
        <taxon>Bacillati</taxon>
        <taxon>Bacillota</taxon>
        <taxon>Bacilli</taxon>
        <taxon>Bacillales</taxon>
        <taxon>Staphylococcaceae</taxon>
        <taxon>Macrococcus</taxon>
    </lineage>
</organism>
<geneLocation type="plasmid" evidence="2">
    <name>p19Msa1047_11</name>
</geneLocation>
<dbReference type="Pfam" id="PF03929">
    <property type="entry name" value="PepSY_TM"/>
    <property type="match status" value="1"/>
</dbReference>
<feature type="transmembrane region" description="Helical" evidence="1">
    <location>
        <begin position="12"/>
        <end position="37"/>
    </location>
</feature>
<evidence type="ECO:0000313" key="2">
    <source>
        <dbReference type="EMBL" id="QYA34031.1"/>
    </source>
</evidence>
<accession>A0AAT9P6Q2</accession>
<feature type="transmembrane region" description="Helical" evidence="1">
    <location>
        <begin position="394"/>
        <end position="427"/>
    </location>
</feature>
<keyword evidence="2" id="KW-0614">Plasmid</keyword>
<sequence>MKKYFNNVFWRWHFYAGIFILPLLLTLTVSGILYLFYPEVETQLNKDLLLEQTTKDNQSLDKGIEDVLQENPGWHVMKISLLKDDYNTRLTLMGPNDASKIVYLDHHNQIKGSIDPNHLFSNFTRDFHSSLLTKNTFVNYLVELASCWAIFIVITGLFMTIYRKYLKSGSTTIARKKSAKVHALLGTVLSIPLILLILTGLPWSGFMGDKVYNFAVHNDVFGYPKAVAAPPVSNNEIPWATRNEHNESKQSSSSRLPITKIYEIAREDGFKKPFSISVPMDDKGTYVLSKAAGTGVTGLDDSPFKEKTVHLDQYSGMKLAVYDFKDYGPLAKFIAVGIPLHEGNLFGMLNKIINLIFMGILLAVCYYGIKIYFMRKQKRQLSAPKAQPFGPYTGFFAAMLLLLGLLMPLFGLSVVVILIIELILFITKKKYAI</sequence>
<dbReference type="EMBL" id="CP079956">
    <property type="protein sequence ID" value="QYA34031.1"/>
    <property type="molecule type" value="Genomic_DNA"/>
</dbReference>
<feature type="transmembrane region" description="Helical" evidence="1">
    <location>
        <begin position="137"/>
        <end position="162"/>
    </location>
</feature>
<feature type="transmembrane region" description="Helical" evidence="1">
    <location>
        <begin position="183"/>
        <end position="203"/>
    </location>
</feature>
<dbReference type="AlphaFoldDB" id="A0AAT9P6Q2"/>
<keyword evidence="1" id="KW-1133">Transmembrane helix</keyword>
<gene>
    <name evidence="2" type="ORF">KYI10_11565</name>
</gene>
<evidence type="ECO:0000256" key="1">
    <source>
        <dbReference type="SAM" id="Phobius"/>
    </source>
</evidence>
<proteinExistence type="predicted"/>
<keyword evidence="1" id="KW-0812">Transmembrane</keyword>
<dbReference type="InterPro" id="IPR005625">
    <property type="entry name" value="PepSY-ass_TM"/>
</dbReference>
<reference evidence="2" key="1">
    <citation type="submission" date="2024-06" db="EMBL/GenBank/DDBJ databases">
        <title>Prevalence and characterization of methicillin-resistant Macrococcus spp. in food producing animals and meat in Switzerland in 2019.</title>
        <authorList>
            <person name="Keller J.E."/>
            <person name="Schwendener S."/>
            <person name="Neuenschwander J."/>
            <person name="Overesch G."/>
            <person name="Perreten V."/>
        </authorList>
    </citation>
    <scope>NUCLEOTIDE SEQUENCE</scope>
    <source>
        <strain evidence="2">19Msa1099</strain>
        <plasmid evidence="2">p19Msa1047_11</plasmid>
    </source>
</reference>
<dbReference type="PANTHER" id="PTHR34219:SF1">
    <property type="entry name" value="PEPSY DOMAIN-CONTAINING PROTEIN"/>
    <property type="match status" value="1"/>
</dbReference>
<dbReference type="PANTHER" id="PTHR34219">
    <property type="entry name" value="IRON-REGULATED INNER MEMBRANE PROTEIN-RELATED"/>
    <property type="match status" value="1"/>
</dbReference>
<keyword evidence="1" id="KW-0472">Membrane</keyword>
<feature type="transmembrane region" description="Helical" evidence="1">
    <location>
        <begin position="352"/>
        <end position="373"/>
    </location>
</feature>
<name>A0AAT9P6Q2_9STAP</name>